<name>A0A9P0BF84_BRAAE</name>
<accession>A0A9P0BF84</accession>
<protein>
    <submittedName>
        <fullName evidence="1">Uncharacterized protein</fullName>
    </submittedName>
</protein>
<organism evidence="1 2">
    <name type="scientific">Brassicogethes aeneus</name>
    <name type="common">Rape pollen beetle</name>
    <name type="synonym">Meligethes aeneus</name>
    <dbReference type="NCBI Taxonomy" id="1431903"/>
    <lineage>
        <taxon>Eukaryota</taxon>
        <taxon>Metazoa</taxon>
        <taxon>Ecdysozoa</taxon>
        <taxon>Arthropoda</taxon>
        <taxon>Hexapoda</taxon>
        <taxon>Insecta</taxon>
        <taxon>Pterygota</taxon>
        <taxon>Neoptera</taxon>
        <taxon>Endopterygota</taxon>
        <taxon>Coleoptera</taxon>
        <taxon>Polyphaga</taxon>
        <taxon>Cucujiformia</taxon>
        <taxon>Nitidulidae</taxon>
        <taxon>Meligethinae</taxon>
        <taxon>Brassicogethes</taxon>
    </lineage>
</organism>
<gene>
    <name evidence="1" type="ORF">MELIAE_LOCUS13002</name>
</gene>
<evidence type="ECO:0000313" key="2">
    <source>
        <dbReference type="Proteomes" id="UP001154078"/>
    </source>
</evidence>
<dbReference type="OrthoDB" id="10038071at2759"/>
<keyword evidence="2" id="KW-1185">Reference proteome</keyword>
<dbReference type="PANTHER" id="PTHR46409:SF1">
    <property type="entry name" value="HTH PSQ-TYPE DOMAIN-CONTAINING PROTEIN"/>
    <property type="match status" value="1"/>
</dbReference>
<dbReference type="EMBL" id="OV121140">
    <property type="protein sequence ID" value="CAH0564432.1"/>
    <property type="molecule type" value="Genomic_DNA"/>
</dbReference>
<sequence length="480" mass="55204">MQKKKIINDLQKCSVTVTHTGVKPLKAEHHSILAQSYQKLPYVSQLFTGPQLGLWALVNPVNPDVCDNINMIYHYPEDKPNVTHRFVKLLNRRNVFKKPKFANISQFPLCNSWFVLVEQNKTELPKTRLVSLYPAAPLIDGRKDDTIFVEKLNAKQFRRSQKEEHYSLIQEPGSTYIGHVSTSSSSSNNITQSIISRLSELSMLLEKLEKNGVIHRLENHVGRPLQWSICLLHFNELPFRHIFQYIDGKTAGPTTFSGSIGQQLTNCEKLPVVDYEPIDCSVPDIDRNLLSKDQQYLLDISNAITLGHCPEDLANRDPGPLSHSRWLTAANRVLRLYISSSYPSENLKEIVGFNLKLYVPVWFAIKKNKYFTDGPKHVFQAIQTSRYFSDELLQVVDPVIQRNAFFGHPENVLIAMLDKREHIRKLGYRRILKARQTVTKKKTVRNFVLPKINFQASDYIEIINWNSCVIYPPPLLRDLS</sequence>
<dbReference type="Proteomes" id="UP001154078">
    <property type="component" value="Chromosome 9"/>
</dbReference>
<reference evidence="1" key="1">
    <citation type="submission" date="2021-12" db="EMBL/GenBank/DDBJ databases">
        <authorList>
            <person name="King R."/>
        </authorList>
    </citation>
    <scope>NUCLEOTIDE SEQUENCE</scope>
</reference>
<evidence type="ECO:0000313" key="1">
    <source>
        <dbReference type="EMBL" id="CAH0564432.1"/>
    </source>
</evidence>
<proteinExistence type="predicted"/>
<dbReference type="PANTHER" id="PTHR46409">
    <property type="entry name" value="HTH PSQ-TYPE DOMAIN-CONTAINING PROTEIN"/>
    <property type="match status" value="1"/>
</dbReference>
<dbReference type="AlphaFoldDB" id="A0A9P0BF84"/>